<evidence type="ECO:0000313" key="2">
    <source>
        <dbReference type="EMBL" id="KAB5606170.1"/>
    </source>
</evidence>
<reference evidence="2 3" key="1">
    <citation type="journal article" date="2019" name="Int. J. Syst. Evol. Microbiol.">
        <title>Bifidobacterium jacchi sp. nov., isolated from the faeces of a baby common marmoset (Callithrix jacchus).</title>
        <authorList>
            <person name="Modesto M."/>
            <person name="Watanabe K."/>
            <person name="Arita M."/>
            <person name="Satti M."/>
            <person name="Oki K."/>
            <person name="Sciavilla P."/>
            <person name="Patavino C."/>
            <person name="Camma C."/>
            <person name="Michelini S."/>
            <person name="Sgorbati B."/>
            <person name="Mattarelli P."/>
        </authorList>
    </citation>
    <scope>NUCLEOTIDE SEQUENCE [LARGE SCALE GENOMIC DNA]</scope>
    <source>
        <strain evidence="2 3">MRM 9.3</strain>
    </source>
</reference>
<evidence type="ECO:0000313" key="3">
    <source>
        <dbReference type="Proteomes" id="UP000326336"/>
    </source>
</evidence>
<proteinExistence type="predicted"/>
<sequence length="287" mass="29851">MASSAMNDSSLVTLGKFQVGGYAYAAPYGTPLPENATDPLDPAFELVGYLSEDGVTNSVDSDTTTVNDANGTTVLNVISSYSETYQFTLIETLRASAARLRYGTGNVTGEDKAMTIRHMMPDDERFSIVFEIVATGSVKDRLVIGNASRSEFGDRQMHSGDVVGYDVTLAANEDSRLGQGVTSIEYFAAVATPAKPVTGVSLTPQTATVAVDASTELTVAFTPTDADDQSYKAVSSDQSKATVAVDGLKVTVTGKAATDAGKPVTITVTSTDGAKNATATVTVPPKA</sequence>
<dbReference type="AlphaFoldDB" id="A0A5N5RGW4"/>
<name>A0A5N5RGW4_9BIFI</name>
<dbReference type="RefSeq" id="WP_151917250.1">
    <property type="nucleotide sequence ID" value="NZ_RQSP01000030.1"/>
</dbReference>
<dbReference type="Gene3D" id="2.60.40.1080">
    <property type="match status" value="1"/>
</dbReference>
<feature type="domain" description="BIG2" evidence="1">
    <location>
        <begin position="196"/>
        <end position="280"/>
    </location>
</feature>
<accession>A0A5N5RGW4</accession>
<dbReference type="SUPFAM" id="SSF49373">
    <property type="entry name" value="Invasin/intimin cell-adhesion fragments"/>
    <property type="match status" value="1"/>
</dbReference>
<gene>
    <name evidence="2" type="ORF">EHS19_08095</name>
</gene>
<comment type="caution">
    <text evidence="2">The sequence shown here is derived from an EMBL/GenBank/DDBJ whole genome shotgun (WGS) entry which is preliminary data.</text>
</comment>
<evidence type="ECO:0000259" key="1">
    <source>
        <dbReference type="SMART" id="SM00635"/>
    </source>
</evidence>
<dbReference type="Proteomes" id="UP000326336">
    <property type="component" value="Unassembled WGS sequence"/>
</dbReference>
<protein>
    <submittedName>
        <fullName evidence="2">Ig domain-containing protein</fullName>
    </submittedName>
</protein>
<dbReference type="SMART" id="SM00635">
    <property type="entry name" value="BID_2"/>
    <property type="match status" value="1"/>
</dbReference>
<dbReference type="InterPro" id="IPR008964">
    <property type="entry name" value="Invasin/intimin_cell_adhesion"/>
</dbReference>
<organism evidence="2 3">
    <name type="scientific">Bifidobacterium jacchi</name>
    <dbReference type="NCBI Taxonomy" id="2490545"/>
    <lineage>
        <taxon>Bacteria</taxon>
        <taxon>Bacillati</taxon>
        <taxon>Actinomycetota</taxon>
        <taxon>Actinomycetes</taxon>
        <taxon>Bifidobacteriales</taxon>
        <taxon>Bifidobacteriaceae</taxon>
        <taxon>Bifidobacterium</taxon>
    </lineage>
</organism>
<keyword evidence="3" id="KW-1185">Reference proteome</keyword>
<dbReference type="EMBL" id="RQSP01000030">
    <property type="protein sequence ID" value="KAB5606170.1"/>
    <property type="molecule type" value="Genomic_DNA"/>
</dbReference>
<dbReference type="InterPro" id="IPR003343">
    <property type="entry name" value="Big_2"/>
</dbReference>
<dbReference type="OrthoDB" id="2184509at2"/>
<dbReference type="Pfam" id="PF02368">
    <property type="entry name" value="Big_2"/>
    <property type="match status" value="1"/>
</dbReference>